<dbReference type="Proteomes" id="UP001597237">
    <property type="component" value="Unassembled WGS sequence"/>
</dbReference>
<gene>
    <name evidence="1" type="ORF">ACFSC0_04485</name>
</gene>
<evidence type="ECO:0000313" key="1">
    <source>
        <dbReference type="EMBL" id="MFD1782642.1"/>
    </source>
</evidence>
<sequence length="139" mass="14371">MARKPPARAAAKTAACRTPLLEWIMAGLGLVLLLGAIGVILADALAADGEPPTLSVERLGATRTPAGWVVEFRARNASQRPAAEVQVTGVLSAGGAEVERRSATLDYLPGGGDRRGGLLFRNDPAAGELELSAEGYRAP</sequence>
<name>A0ABW4MXC9_9CAUL</name>
<proteinExistence type="predicted"/>
<evidence type="ECO:0000313" key="2">
    <source>
        <dbReference type="Proteomes" id="UP001597237"/>
    </source>
</evidence>
<organism evidence="1 2">
    <name type="scientific">Phenylobacterium terrae</name>
    <dbReference type="NCBI Taxonomy" id="2665495"/>
    <lineage>
        <taxon>Bacteria</taxon>
        <taxon>Pseudomonadati</taxon>
        <taxon>Pseudomonadota</taxon>
        <taxon>Alphaproteobacteria</taxon>
        <taxon>Caulobacterales</taxon>
        <taxon>Caulobacteraceae</taxon>
        <taxon>Phenylobacterium</taxon>
    </lineage>
</organism>
<reference evidence="2" key="1">
    <citation type="journal article" date="2019" name="Int. J. Syst. Evol. Microbiol.">
        <title>The Global Catalogue of Microorganisms (GCM) 10K type strain sequencing project: providing services to taxonomists for standard genome sequencing and annotation.</title>
        <authorList>
            <consortium name="The Broad Institute Genomics Platform"/>
            <consortium name="The Broad Institute Genome Sequencing Center for Infectious Disease"/>
            <person name="Wu L."/>
            <person name="Ma J."/>
        </authorList>
    </citation>
    <scope>NUCLEOTIDE SEQUENCE [LARGE SCALE GENOMIC DNA]</scope>
    <source>
        <strain evidence="2">DFY28</strain>
    </source>
</reference>
<dbReference type="EMBL" id="JBHUEY010000001">
    <property type="protein sequence ID" value="MFD1782642.1"/>
    <property type="molecule type" value="Genomic_DNA"/>
</dbReference>
<keyword evidence="2" id="KW-1185">Reference proteome</keyword>
<evidence type="ECO:0008006" key="3">
    <source>
        <dbReference type="Google" id="ProtNLM"/>
    </source>
</evidence>
<comment type="caution">
    <text evidence="1">The sequence shown here is derived from an EMBL/GenBank/DDBJ whole genome shotgun (WGS) entry which is preliminary data.</text>
</comment>
<dbReference type="RefSeq" id="WP_377282316.1">
    <property type="nucleotide sequence ID" value="NZ_JBHRSI010000006.1"/>
</dbReference>
<protein>
    <recommendedName>
        <fullName evidence="3">TIGR02588 family protein</fullName>
    </recommendedName>
</protein>
<accession>A0ABW4MXC9</accession>